<dbReference type="EMBL" id="RWBG01000003">
    <property type="protein sequence ID" value="RSK39688.1"/>
    <property type="molecule type" value="Genomic_DNA"/>
</dbReference>
<feature type="chain" id="PRO_5018623316" description="Nicotinate-nucleotide adenylyltransferase" evidence="1">
    <location>
        <begin position="20"/>
        <end position="175"/>
    </location>
</feature>
<evidence type="ECO:0000313" key="2">
    <source>
        <dbReference type="EMBL" id="RSK39688.1"/>
    </source>
</evidence>
<feature type="signal peptide" evidence="1">
    <location>
        <begin position="1"/>
        <end position="19"/>
    </location>
</feature>
<reference evidence="2 3" key="1">
    <citation type="submission" date="2018-12" db="EMBL/GenBank/DDBJ databases">
        <title>Mangrovimonas spongiae sp. nov., a novel member of the genus Mangrovimonas isolated from marine sponge.</title>
        <authorList>
            <person name="Zhuang L."/>
            <person name="Luo L."/>
        </authorList>
    </citation>
    <scope>NUCLEOTIDE SEQUENCE [LARGE SCALE GENOMIC DNA]</scope>
    <source>
        <strain evidence="2 3">HN-E26</strain>
    </source>
</reference>
<organism evidence="2 3">
    <name type="scientific">Mangrovimonas spongiae</name>
    <dbReference type="NCBI Taxonomy" id="2494697"/>
    <lineage>
        <taxon>Bacteria</taxon>
        <taxon>Pseudomonadati</taxon>
        <taxon>Bacteroidota</taxon>
        <taxon>Flavobacteriia</taxon>
        <taxon>Flavobacteriales</taxon>
        <taxon>Flavobacteriaceae</taxon>
        <taxon>Mangrovimonas</taxon>
    </lineage>
</organism>
<comment type="caution">
    <text evidence="2">The sequence shown here is derived from an EMBL/GenBank/DDBJ whole genome shotgun (WGS) entry which is preliminary data.</text>
</comment>
<keyword evidence="3" id="KW-1185">Reference proteome</keyword>
<evidence type="ECO:0008006" key="4">
    <source>
        <dbReference type="Google" id="ProtNLM"/>
    </source>
</evidence>
<dbReference type="Proteomes" id="UP000270620">
    <property type="component" value="Unassembled WGS sequence"/>
</dbReference>
<evidence type="ECO:0000256" key="1">
    <source>
        <dbReference type="SAM" id="SignalP"/>
    </source>
</evidence>
<accession>A0A3R9PJJ9</accession>
<keyword evidence="1" id="KW-0732">Signal</keyword>
<dbReference type="OrthoDB" id="1428473at2"/>
<name>A0A3R9PJJ9_9FLAO</name>
<sequence length="175" mass="19908">MKRLLIGLIIFGLSYQIQAQNNVAYLNTSNEVKTTPTRKTNPKTLKNVLYLSKVNNKQLPIVVQKMRSKVAAFNVSDLAIYTPKEKAFYNVVFNEGDYKIIANFNHNGNLTESTETYKNVRLPVEIHAKLAKNNPEWIISNTLCKIIYKSTSGAQITYNVILKNDTKKKTLKVII</sequence>
<evidence type="ECO:0000313" key="3">
    <source>
        <dbReference type="Proteomes" id="UP000270620"/>
    </source>
</evidence>
<dbReference type="AlphaFoldDB" id="A0A3R9PJJ9"/>
<protein>
    <recommendedName>
        <fullName evidence="4">Nicotinate-nucleotide adenylyltransferase</fullName>
    </recommendedName>
</protein>
<gene>
    <name evidence="2" type="ORF">EJA19_07305</name>
</gene>
<proteinExistence type="predicted"/>
<dbReference type="RefSeq" id="WP_125467712.1">
    <property type="nucleotide sequence ID" value="NZ_RWBG01000003.1"/>
</dbReference>